<keyword evidence="7" id="KW-0378">Hydrolase</keyword>
<keyword evidence="3" id="KW-0964">Secreted</keyword>
<dbReference type="PROSITE" id="PS51767">
    <property type="entry name" value="PEPTIDASE_A1"/>
    <property type="match status" value="1"/>
</dbReference>
<dbReference type="Pfam" id="PF14543">
    <property type="entry name" value="TAXi_N"/>
    <property type="match status" value="1"/>
</dbReference>
<comment type="caution">
    <text evidence="10">The sequence shown here is derived from an EMBL/GenBank/DDBJ whole genome shotgun (WGS) entry which is preliminary data.</text>
</comment>
<evidence type="ECO:0000256" key="7">
    <source>
        <dbReference type="ARBA" id="ARBA00022801"/>
    </source>
</evidence>
<dbReference type="PANTHER" id="PTHR47967:SF66">
    <property type="entry name" value="ASPARTIC PROTEINASE CDR1-RELATED"/>
    <property type="match status" value="1"/>
</dbReference>
<dbReference type="Proteomes" id="UP000237105">
    <property type="component" value="Unassembled WGS sequence"/>
</dbReference>
<dbReference type="Pfam" id="PF14541">
    <property type="entry name" value="TAXi_C"/>
    <property type="match status" value="1"/>
</dbReference>
<dbReference type="STRING" id="3476.A0A2P5C6R5"/>
<evidence type="ECO:0000256" key="2">
    <source>
        <dbReference type="ARBA" id="ARBA00007447"/>
    </source>
</evidence>
<dbReference type="PANTHER" id="PTHR47967">
    <property type="entry name" value="OS07G0603500 PROTEIN-RELATED"/>
    <property type="match status" value="1"/>
</dbReference>
<dbReference type="FunFam" id="2.40.70.10:FF:000050">
    <property type="entry name" value="Aspartic proteinase CDR1"/>
    <property type="match status" value="1"/>
</dbReference>
<dbReference type="SUPFAM" id="SSF50630">
    <property type="entry name" value="Acid proteases"/>
    <property type="match status" value="1"/>
</dbReference>
<dbReference type="InterPro" id="IPR034161">
    <property type="entry name" value="Pepsin-like_plant"/>
</dbReference>
<dbReference type="GO" id="GO:0006508">
    <property type="term" value="P:proteolysis"/>
    <property type="evidence" value="ECO:0007669"/>
    <property type="project" value="UniProtKB-KW"/>
</dbReference>
<dbReference type="Gene3D" id="2.40.70.10">
    <property type="entry name" value="Acid Proteases"/>
    <property type="match status" value="2"/>
</dbReference>
<dbReference type="OrthoDB" id="2747330at2759"/>
<evidence type="ECO:0000256" key="1">
    <source>
        <dbReference type="ARBA" id="ARBA00004613"/>
    </source>
</evidence>
<evidence type="ECO:0000256" key="5">
    <source>
        <dbReference type="ARBA" id="ARBA00022729"/>
    </source>
</evidence>
<evidence type="ECO:0000256" key="8">
    <source>
        <dbReference type="ARBA" id="ARBA00023180"/>
    </source>
</evidence>
<evidence type="ECO:0000256" key="6">
    <source>
        <dbReference type="ARBA" id="ARBA00022750"/>
    </source>
</evidence>
<name>A0A2P5C6R5_PARAD</name>
<comment type="similarity">
    <text evidence="2">Belongs to the peptidase A1 family.</text>
</comment>
<accession>A0A2P5C6R5</accession>
<reference evidence="11" key="1">
    <citation type="submission" date="2016-06" db="EMBL/GenBank/DDBJ databases">
        <title>Parallel loss of symbiosis genes in relatives of nitrogen-fixing non-legume Parasponia.</title>
        <authorList>
            <person name="Van Velzen R."/>
            <person name="Holmer R."/>
            <person name="Bu F."/>
            <person name="Rutten L."/>
            <person name="Van Zeijl A."/>
            <person name="Liu W."/>
            <person name="Santuari L."/>
            <person name="Cao Q."/>
            <person name="Sharma T."/>
            <person name="Shen D."/>
            <person name="Roswanjaya Y."/>
            <person name="Wardhani T."/>
            <person name="Kalhor M.S."/>
            <person name="Jansen J."/>
            <person name="Van den Hoogen J."/>
            <person name="Gungor B."/>
            <person name="Hartog M."/>
            <person name="Hontelez J."/>
            <person name="Verver J."/>
            <person name="Yang W.-C."/>
            <person name="Schijlen E."/>
            <person name="Repin R."/>
            <person name="Schilthuizen M."/>
            <person name="Schranz E."/>
            <person name="Heidstra R."/>
            <person name="Miyata K."/>
            <person name="Fedorova E."/>
            <person name="Kohlen W."/>
            <person name="Bisseling T."/>
            <person name="Smit S."/>
            <person name="Geurts R."/>
        </authorList>
    </citation>
    <scope>NUCLEOTIDE SEQUENCE [LARGE SCALE GENOMIC DNA]</scope>
    <source>
        <strain evidence="11">cv. WU1-14</strain>
    </source>
</reference>
<feature type="domain" description="Peptidase A1" evidence="9">
    <location>
        <begin position="118"/>
        <end position="481"/>
    </location>
</feature>
<organism evidence="10 11">
    <name type="scientific">Parasponia andersonii</name>
    <name type="common">Sponia andersonii</name>
    <dbReference type="NCBI Taxonomy" id="3476"/>
    <lineage>
        <taxon>Eukaryota</taxon>
        <taxon>Viridiplantae</taxon>
        <taxon>Streptophyta</taxon>
        <taxon>Embryophyta</taxon>
        <taxon>Tracheophyta</taxon>
        <taxon>Spermatophyta</taxon>
        <taxon>Magnoliopsida</taxon>
        <taxon>eudicotyledons</taxon>
        <taxon>Gunneridae</taxon>
        <taxon>Pentapetalae</taxon>
        <taxon>rosids</taxon>
        <taxon>fabids</taxon>
        <taxon>Rosales</taxon>
        <taxon>Cannabaceae</taxon>
        <taxon>Parasponia</taxon>
    </lineage>
</organism>
<dbReference type="GO" id="GO:0004190">
    <property type="term" value="F:aspartic-type endopeptidase activity"/>
    <property type="evidence" value="ECO:0007669"/>
    <property type="project" value="UniProtKB-KW"/>
</dbReference>
<evidence type="ECO:0000313" key="10">
    <source>
        <dbReference type="EMBL" id="PON56674.1"/>
    </source>
</evidence>
<dbReference type="PROSITE" id="PS00141">
    <property type="entry name" value="ASP_PROTEASE"/>
    <property type="match status" value="1"/>
</dbReference>
<keyword evidence="8" id="KW-0325">Glycoprotein</keyword>
<comment type="subcellular location">
    <subcellularLocation>
        <location evidence="1">Secreted</location>
    </subcellularLocation>
</comment>
<dbReference type="CDD" id="cd05476">
    <property type="entry name" value="pepsin_A_like_plant"/>
    <property type="match status" value="1"/>
</dbReference>
<keyword evidence="5" id="KW-0732">Signal</keyword>
<dbReference type="FunFam" id="2.40.70.10:FF:000016">
    <property type="entry name" value="Probable aspartic protease At2g35615"/>
    <property type="match status" value="1"/>
</dbReference>
<dbReference type="InterPro" id="IPR032861">
    <property type="entry name" value="TAXi_N"/>
</dbReference>
<proteinExistence type="inferred from homology"/>
<dbReference type="InterPro" id="IPR051708">
    <property type="entry name" value="Plant_Aspart_Prot_A1"/>
</dbReference>
<dbReference type="EMBL" id="JXTB01000168">
    <property type="protein sequence ID" value="PON56674.1"/>
    <property type="molecule type" value="Genomic_DNA"/>
</dbReference>
<dbReference type="InterPro" id="IPR021109">
    <property type="entry name" value="Peptidase_aspartic_dom_sf"/>
</dbReference>
<keyword evidence="11" id="KW-1185">Reference proteome</keyword>
<keyword evidence="4" id="KW-0645">Protease</keyword>
<protein>
    <submittedName>
        <fullName evidence="10">Aspartic peptidase</fullName>
    </submittedName>
</protein>
<evidence type="ECO:0000313" key="11">
    <source>
        <dbReference type="Proteomes" id="UP000237105"/>
    </source>
</evidence>
<dbReference type="InterPro" id="IPR033121">
    <property type="entry name" value="PEPTIDASE_A1"/>
</dbReference>
<evidence type="ECO:0000256" key="4">
    <source>
        <dbReference type="ARBA" id="ARBA00022670"/>
    </source>
</evidence>
<keyword evidence="6" id="KW-0064">Aspartyl protease</keyword>
<gene>
    <name evidence="10" type="ORF">PanWU01x14_178920</name>
</gene>
<evidence type="ECO:0000259" key="9">
    <source>
        <dbReference type="PROSITE" id="PS51767"/>
    </source>
</evidence>
<evidence type="ECO:0000256" key="3">
    <source>
        <dbReference type="ARBA" id="ARBA00022525"/>
    </source>
</evidence>
<dbReference type="InterPro" id="IPR032799">
    <property type="entry name" value="TAXi_C"/>
</dbReference>
<sequence length="488" mass="51472">MALVVAKALFSFSLYVCLVLVLILLLSSLSASAGLDHHGRGGFSVELIHRDSPKSPLYDPSETPSRRIANAIRRSISRAATRFSSRIIIKSSSSSSVGPSGSGSGSVQSTLYTNRGEYLMSLSIGTPPFPILAIADTGSDLTWTQCQPCSSRCYNQTSPLFNPRSSSTYKNAPCQSTLCQSATGARISCSSGDTSCHYLITYGDQSYTRGNLATDTVTLSSTTGRPISFPRIVIGCGHDNAGTFEEKGSGIVGLGGASDSLVSQLDSSIGGKFSYCLVPFTSVDQPKNSSKLNFGSNAVVSGRGVVSTPFVLSGQYNTFYSLTLEGISVDSAGSSTNTTFIKFRGTGYSSSDQTDEGNIIIDSGTTLTMVPEELYSDLEVAVAKEVDKSAKQVDDPTGALSLCYSIGSGSVVAHLKIPVVTFHFRGGADVKLNGINTFVVISEGVACFSIVPVQGLAIFGNLAQMNFLIGYNRQNNTLSFKPTDCAKF</sequence>
<dbReference type="GO" id="GO:0005576">
    <property type="term" value="C:extracellular region"/>
    <property type="evidence" value="ECO:0007669"/>
    <property type="project" value="UniProtKB-SubCell"/>
</dbReference>
<dbReference type="AlphaFoldDB" id="A0A2P5C6R5"/>
<dbReference type="InterPro" id="IPR001969">
    <property type="entry name" value="Aspartic_peptidase_AS"/>
</dbReference>